<dbReference type="GO" id="GO:0051276">
    <property type="term" value="P:chromosome organization"/>
    <property type="evidence" value="ECO:0007669"/>
    <property type="project" value="InterPro"/>
</dbReference>
<name>A5AJP7_VITVI</name>
<proteinExistence type="predicted"/>
<organism evidence="1">
    <name type="scientific">Vitis vinifera</name>
    <name type="common">Grape</name>
    <dbReference type="NCBI Taxonomy" id="29760"/>
    <lineage>
        <taxon>Eukaryota</taxon>
        <taxon>Viridiplantae</taxon>
        <taxon>Streptophyta</taxon>
        <taxon>Embryophyta</taxon>
        <taxon>Tracheophyta</taxon>
        <taxon>Spermatophyta</taxon>
        <taxon>Magnoliopsida</taxon>
        <taxon>eudicotyledons</taxon>
        <taxon>Gunneridae</taxon>
        <taxon>Pentapetalae</taxon>
        <taxon>rosids</taxon>
        <taxon>Vitales</taxon>
        <taxon>Vitaceae</taxon>
        <taxon>Viteae</taxon>
        <taxon>Vitis</taxon>
    </lineage>
</organism>
<dbReference type="EMBL" id="AM428324">
    <property type="protein sequence ID" value="CAN73471.1"/>
    <property type="molecule type" value="Genomic_DNA"/>
</dbReference>
<dbReference type="PANTHER" id="PTHR33566:SF1">
    <property type="entry name" value="EN_SPM-LIKE TRANSPOSON-RELATED"/>
    <property type="match status" value="1"/>
</dbReference>
<dbReference type="GO" id="GO:0005524">
    <property type="term" value="F:ATP binding"/>
    <property type="evidence" value="ECO:0007669"/>
    <property type="project" value="InterPro"/>
</dbReference>
<dbReference type="AlphaFoldDB" id="A5AJP7"/>
<protein>
    <recommendedName>
        <fullName evidence="2">Protein defective in meristem silencing 3</fullName>
    </recommendedName>
</protein>
<dbReference type="GO" id="GO:0005694">
    <property type="term" value="C:chromosome"/>
    <property type="evidence" value="ECO:0007669"/>
    <property type="project" value="InterPro"/>
</dbReference>
<gene>
    <name evidence="1" type="ORF">VITISV_039356</name>
</gene>
<accession>A5AJP7</accession>
<reference evidence="1" key="1">
    <citation type="journal article" date="2007" name="PLoS ONE">
        <title>The first genome sequence of an elite grapevine cultivar (Pinot noir Vitis vinifera L.): coping with a highly heterozygous genome.</title>
        <authorList>
            <person name="Velasco R."/>
            <person name="Zharkikh A."/>
            <person name="Troggio M."/>
            <person name="Cartwright D.A."/>
            <person name="Cestaro A."/>
            <person name="Pruss D."/>
            <person name="Pindo M."/>
            <person name="FitzGerald L.M."/>
            <person name="Vezzulli S."/>
            <person name="Reid J."/>
            <person name="Malacarne G."/>
            <person name="Iliev D."/>
            <person name="Coppola G."/>
            <person name="Wardell B."/>
            <person name="Micheletti D."/>
            <person name="Macalma T."/>
            <person name="Facci M."/>
            <person name="Mitchell J.T."/>
            <person name="Perazzolli M."/>
            <person name="Eldredge G."/>
            <person name="Gatto P."/>
            <person name="Oyzerski R."/>
            <person name="Moretto M."/>
            <person name="Gutin N."/>
            <person name="Stefanini M."/>
            <person name="Chen Y."/>
            <person name="Segala C."/>
            <person name="Davenport C."/>
            <person name="Dematte L."/>
            <person name="Mraz A."/>
            <person name="Battilana J."/>
            <person name="Stormo K."/>
            <person name="Costa F."/>
            <person name="Tao Q."/>
            <person name="Si-Ammour A."/>
            <person name="Harkins T."/>
            <person name="Lackey A."/>
            <person name="Perbost C."/>
            <person name="Taillon B."/>
            <person name="Stella A."/>
            <person name="Solovyev V."/>
            <person name="Fawcett J.A."/>
            <person name="Sterck L."/>
            <person name="Vandepoele K."/>
            <person name="Grando S.M."/>
            <person name="Toppo S."/>
            <person name="Moser C."/>
            <person name="Lanchbury J."/>
            <person name="Bogden R."/>
            <person name="Skolnick M."/>
            <person name="Sgaramella V."/>
            <person name="Bhatnagar S.K."/>
            <person name="Fontana P."/>
            <person name="Gutin A."/>
            <person name="Van de Peer Y."/>
            <person name="Salamini F."/>
            <person name="Viola R."/>
        </authorList>
    </citation>
    <scope>NUCLEOTIDE SEQUENCE</scope>
</reference>
<dbReference type="SUPFAM" id="SSF75553">
    <property type="entry name" value="Smc hinge domain"/>
    <property type="match status" value="1"/>
</dbReference>
<dbReference type="InterPro" id="IPR036277">
    <property type="entry name" value="SMC_hinge_sf"/>
</dbReference>
<dbReference type="PANTHER" id="PTHR33566">
    <property type="entry name" value="EN/SPM-LIKE TRANSPOSON-RELATED"/>
    <property type="match status" value="1"/>
</dbReference>
<evidence type="ECO:0000313" key="1">
    <source>
        <dbReference type="EMBL" id="CAN73471.1"/>
    </source>
</evidence>
<dbReference type="ExpressionAtlas" id="A5AJP7">
    <property type="expression patterns" value="baseline and differential"/>
</dbReference>
<sequence length="1117" mass="125995">MSQIFPRLFTLAVHRNATVNEVWDSSFGQRGWNLRFSRDCNDWELNLIGELLFLLRDCRASSEEDSVFWKGGGSDFDKMKLELSSDNLTLKVKDVLIESSDLDKIRPSYATTLVLCPRDELPSISVACEVNPGPLERAIAQPPVSDNQLLPGCVIEELVLEMFDAYGNHAREGLEVQFNVDGFCFQDHNGLKRKVDDRGCIDLSGLLRVTTGYGKNVSLSVLSGNKVVFKQELQTEKRELRAASIVPQSCAAGSQLENIVFEIINSKGEVDETVHEEEKHGQFHTLTIMSDSFYLDGSVRFAFRNGRCIIPTIPLPRKQGDFTFLAAHSCHPELSLAVKVSVVEVLKVKQEDVQLQYPNENMLLLQDSPAPRHVENSLVESLMNDEKEIEDDICKIGLFIGDNERKLELLHKQKGDIEQSIEKLQASVEYDSFNNHRGYLSKKESVMRCIEKKDKSAAAFFCNLSREIPFQDPVSQLMKDIVGVVALLATVRINRLGRMLAEYLGEDQMLAVVCRSYEAASKLEKYEWDGKVDREHALYAVAKTFGKPINDRFLVICLENIRPYIGGFQDNDPQRKLNIPNPILPTGEMPPGFLGYAVNMVDLESHHLLTRTTAGHGLRETLFYCLFGELQVYQTREDMKKACFYARHGAVSLDGGIMKGNGVISFGCREPQIWFPVANLESPKNVRILEVIEEKRTSLRLVHNEIGKLTKIINKAQKKLQKKISRCRKLMDRLEPFFEVENLSICKRRLEGIISESKQRLSIQTKPLAIQEPSALMHVDPNNSFGAARDEMHNGGLSKAESAVNNSKKLQDELQTLGFKIKQHEDNIKYLKTQKDNLDGSILDLQVTLGKYCSSSIPTMENEALSKSRSENETVEQILKYEKSAAAILCQLKIRHGSQASHLTLAKDVLGIVATLGKVDDENLSRLFSEYLGLETMMAIVCKTYEGVKTLETYDFEVNMINVDSANILCLTSSGCGLRETLFYNLFSRLQVYRTRAEMLLALPCITDGALSLDGGMIKTAGVFSLGSREDVEVRFPKSSGSNLPLEYFETEKELTEVNWKREKVEEDIQREQSLLNHINYTFRIKKQAFIKYLADSSPYGIQVKLRGKGEKDGFVV</sequence>
<evidence type="ECO:0008006" key="2">
    <source>
        <dbReference type="Google" id="ProtNLM"/>
    </source>
</evidence>